<dbReference type="EMBL" id="CAJVPS010040569">
    <property type="protein sequence ID" value="CAG8750798.1"/>
    <property type="molecule type" value="Genomic_DNA"/>
</dbReference>
<name>A0A9N9IUJ3_9GLOM</name>
<keyword evidence="2" id="KW-1185">Reference proteome</keyword>
<organism evidence="1 2">
    <name type="scientific">Ambispora leptoticha</name>
    <dbReference type="NCBI Taxonomy" id="144679"/>
    <lineage>
        <taxon>Eukaryota</taxon>
        <taxon>Fungi</taxon>
        <taxon>Fungi incertae sedis</taxon>
        <taxon>Mucoromycota</taxon>
        <taxon>Glomeromycotina</taxon>
        <taxon>Glomeromycetes</taxon>
        <taxon>Archaeosporales</taxon>
        <taxon>Ambisporaceae</taxon>
        <taxon>Ambispora</taxon>
    </lineage>
</organism>
<dbReference type="Proteomes" id="UP000789508">
    <property type="component" value="Unassembled WGS sequence"/>
</dbReference>
<gene>
    <name evidence="1" type="ORF">ALEPTO_LOCUS13288</name>
</gene>
<dbReference type="AlphaFoldDB" id="A0A9N9IUJ3"/>
<feature type="non-terminal residue" evidence="1">
    <location>
        <position position="1"/>
    </location>
</feature>
<proteinExistence type="predicted"/>
<reference evidence="1" key="1">
    <citation type="submission" date="2021-06" db="EMBL/GenBank/DDBJ databases">
        <authorList>
            <person name="Kallberg Y."/>
            <person name="Tangrot J."/>
            <person name="Rosling A."/>
        </authorList>
    </citation>
    <scope>NUCLEOTIDE SEQUENCE</scope>
    <source>
        <strain evidence="1">FL130A</strain>
    </source>
</reference>
<comment type="caution">
    <text evidence="1">The sequence shown here is derived from an EMBL/GenBank/DDBJ whole genome shotgun (WGS) entry which is preliminary data.</text>
</comment>
<feature type="non-terminal residue" evidence="1">
    <location>
        <position position="253"/>
    </location>
</feature>
<protein>
    <submittedName>
        <fullName evidence="1">9078_t:CDS:1</fullName>
    </submittedName>
</protein>
<evidence type="ECO:0000313" key="1">
    <source>
        <dbReference type="EMBL" id="CAG8750798.1"/>
    </source>
</evidence>
<dbReference type="OrthoDB" id="10688565at2759"/>
<evidence type="ECO:0000313" key="2">
    <source>
        <dbReference type="Proteomes" id="UP000789508"/>
    </source>
</evidence>
<sequence>RIFNFLLHATGNNLTAGQVRRSNGRGIGQGDVSKLKIVCKDAVEANDLVNLLHLKFYLKEEVDYKESETYGANKVVAKEGYQRYLTELEKLQGIKDKMLVHYTNTDNPLDISQLDYLKEFQAQNVTNIKTTIYQVAGVRQNVNSLVGFLMGEVLAANANGFYVSDRGSQNITDLIATDLDFDTQNDTSANAPNGVTKKLFPTANGEYQGFKIVDGTEVKQSANNGDVDATHILGNYYDRSTKGLTKTNWNRAG</sequence>
<accession>A0A9N9IUJ3</accession>